<reference evidence="2 3" key="1">
    <citation type="journal article" date="2015" name="Parasitol. Res.">
        <title>Viruses in close associations with free-living amoebae.</title>
        <authorList>
            <person name="Scheid P."/>
        </authorList>
    </citation>
    <scope>NUCLEOTIDE SEQUENCE [LARGE SCALE GENOMIC DNA]</scope>
    <source>
        <strain evidence="2">KlaHel</strain>
    </source>
</reference>
<dbReference type="InterPro" id="IPR002110">
    <property type="entry name" value="Ankyrin_rpt"/>
</dbReference>
<dbReference type="SUPFAM" id="SSF48403">
    <property type="entry name" value="Ankyrin repeat"/>
    <property type="match status" value="1"/>
</dbReference>
<dbReference type="KEGG" id="vg:23462753"/>
<dbReference type="InterPro" id="IPR036770">
    <property type="entry name" value="Ankyrin_rpt-contain_sf"/>
</dbReference>
<dbReference type="SUPFAM" id="SSF81383">
    <property type="entry name" value="F-box domain"/>
    <property type="match status" value="1"/>
</dbReference>
<accession>A0A0B5JAA2</accession>
<evidence type="ECO:0000313" key="3">
    <source>
        <dbReference type="Proteomes" id="UP000202511"/>
    </source>
</evidence>
<evidence type="ECO:0000313" key="2">
    <source>
        <dbReference type="EMBL" id="AJF97836.1"/>
    </source>
</evidence>
<dbReference type="Gene3D" id="1.25.40.20">
    <property type="entry name" value="Ankyrin repeat-containing domain"/>
    <property type="match status" value="1"/>
</dbReference>
<feature type="region of interest" description="Disordered" evidence="1">
    <location>
        <begin position="247"/>
        <end position="281"/>
    </location>
</feature>
<proteinExistence type="predicted"/>
<dbReference type="Proteomes" id="UP000202511">
    <property type="component" value="Segment"/>
</dbReference>
<evidence type="ECO:0000256" key="1">
    <source>
        <dbReference type="SAM" id="MobiDB-lite"/>
    </source>
</evidence>
<dbReference type="Pfam" id="PF12796">
    <property type="entry name" value="Ank_2"/>
    <property type="match status" value="1"/>
</dbReference>
<dbReference type="EMBL" id="KP136319">
    <property type="protein sequence ID" value="AJF97836.1"/>
    <property type="molecule type" value="Genomic_DNA"/>
</dbReference>
<organism evidence="2 3">
    <name type="scientific">Pandoravirus inopinatum</name>
    <dbReference type="NCBI Taxonomy" id="1605721"/>
    <lineage>
        <taxon>Viruses</taxon>
        <taxon>Pandoravirus</taxon>
    </lineage>
</organism>
<protein>
    <submittedName>
        <fullName evidence="2">Ankyrin repeat protein</fullName>
    </submittedName>
</protein>
<name>A0A0B5JAA2_9VIRU</name>
<dbReference type="InterPro" id="IPR036047">
    <property type="entry name" value="F-box-like_dom_sf"/>
</dbReference>
<sequence length="341" mass="36954">MEQRQVGCAIFMLPPEAMAAILDRLGHADFCRARAAHRCFRVHMVDEVWRGRRARHWLRVSPEAACKAGRADILAFLYARKRVPRTIHLLDTAASGGHADVLRVILANRHHATAEQQSHLCRYNDDDPHDAMNLAVERGDVNAVRALCKCGIALDMRNAVRHASCHGHLDMMRFLVDEADGDDSVIVTILASLAYRQSLAPRGLPGQDAACKPLAMLVACARQTTLAKVLLSLAIAGVQARAPFYTGPRGRLKDRDDKQDGDAHADGHCSTDRHINGDNNSGRNIRGNMYADAIVLVVDQAPPDTAQAALTLAASLSGCCREAAHFLAQAVPASCASDLTA</sequence>
<feature type="compositionally biased region" description="Basic and acidic residues" evidence="1">
    <location>
        <begin position="251"/>
        <end position="276"/>
    </location>
</feature>
<dbReference type="RefSeq" id="YP_009120071.1">
    <property type="nucleotide sequence ID" value="NC_026440.1"/>
</dbReference>
<dbReference type="GeneID" id="23462753"/>